<dbReference type="EMBL" id="DSUJ01000008">
    <property type="protein sequence ID" value="HFI90658.1"/>
    <property type="molecule type" value="Genomic_DNA"/>
</dbReference>
<dbReference type="GO" id="GO:0019843">
    <property type="term" value="F:rRNA binding"/>
    <property type="evidence" value="ECO:0007669"/>
    <property type="project" value="UniProtKB-UniRule"/>
</dbReference>
<feature type="domain" description="Radical SAM core" evidence="15">
    <location>
        <begin position="95"/>
        <end position="320"/>
    </location>
</feature>
<dbReference type="InterPro" id="IPR013785">
    <property type="entry name" value="Aldolase_TIM"/>
</dbReference>
<comment type="caution">
    <text evidence="14">Lacks conserved residue(s) required for the propagation of feature annotation.</text>
</comment>
<comment type="catalytic activity">
    <reaction evidence="14">
        <text>adenosine(2503) in 23S rRNA + 2 reduced [2Fe-2S]-[ferredoxin] + 2 S-adenosyl-L-methionine = 2-methyladenosine(2503) in 23S rRNA + 5'-deoxyadenosine + L-methionine + 2 oxidized [2Fe-2S]-[ferredoxin] + S-adenosyl-L-homocysteine</text>
        <dbReference type="Rhea" id="RHEA:42916"/>
        <dbReference type="Rhea" id="RHEA-COMP:10000"/>
        <dbReference type="Rhea" id="RHEA-COMP:10001"/>
        <dbReference type="Rhea" id="RHEA-COMP:10152"/>
        <dbReference type="Rhea" id="RHEA-COMP:10282"/>
        <dbReference type="ChEBI" id="CHEBI:17319"/>
        <dbReference type="ChEBI" id="CHEBI:33737"/>
        <dbReference type="ChEBI" id="CHEBI:33738"/>
        <dbReference type="ChEBI" id="CHEBI:57844"/>
        <dbReference type="ChEBI" id="CHEBI:57856"/>
        <dbReference type="ChEBI" id="CHEBI:59789"/>
        <dbReference type="ChEBI" id="CHEBI:74411"/>
        <dbReference type="ChEBI" id="CHEBI:74497"/>
        <dbReference type="EC" id="2.1.1.192"/>
    </reaction>
</comment>
<dbReference type="InterPro" id="IPR006638">
    <property type="entry name" value="Elp3/MiaA/NifB-like_rSAM"/>
</dbReference>
<comment type="miscellaneous">
    <text evidence="14">Reaction proceeds by a ping-pong mechanism involving intermediate methylation of a conserved cysteine residue.</text>
</comment>
<feature type="binding site" evidence="14">
    <location>
        <position position="288"/>
    </location>
    <ligand>
        <name>S-adenosyl-L-methionine</name>
        <dbReference type="ChEBI" id="CHEBI:59789"/>
    </ligand>
</feature>
<dbReference type="InterPro" id="IPR058240">
    <property type="entry name" value="rSAM_sf"/>
</dbReference>
<dbReference type="AlphaFoldDB" id="A0A7V2ZII7"/>
<gene>
    <name evidence="14 16" type="primary">rlmN</name>
    <name evidence="16" type="ORF">ENS31_03885</name>
</gene>
<keyword evidence="5 14" id="KW-0698">rRNA processing</keyword>
<dbReference type="SFLD" id="SFLDG01062">
    <property type="entry name" value="methyltransferase_(Class_A)"/>
    <property type="match status" value="1"/>
</dbReference>
<feature type="active site" description="Proton acceptor" evidence="14">
    <location>
        <position position="89"/>
    </location>
</feature>
<keyword evidence="6 14" id="KW-0489">Methyltransferase</keyword>
<comment type="similarity">
    <text evidence="2 14">Belongs to the radical SAM superfamily. RlmN family.</text>
</comment>
<evidence type="ECO:0000256" key="12">
    <source>
        <dbReference type="ARBA" id="ARBA00023014"/>
    </source>
</evidence>
<feature type="binding site" evidence="14">
    <location>
        <position position="113"/>
    </location>
    <ligand>
        <name>[4Fe-4S] cluster</name>
        <dbReference type="ChEBI" id="CHEBI:49883"/>
        <note>4Fe-4S-S-AdoMet</note>
    </ligand>
</feature>
<keyword evidence="12 14" id="KW-0411">Iron-sulfur</keyword>
<evidence type="ECO:0000256" key="3">
    <source>
        <dbReference type="ARBA" id="ARBA00022485"/>
    </source>
</evidence>
<keyword evidence="7 14" id="KW-0808">Transferase</keyword>
<dbReference type="GO" id="GO:0051539">
    <property type="term" value="F:4 iron, 4 sulfur cluster binding"/>
    <property type="evidence" value="ECO:0007669"/>
    <property type="project" value="UniProtKB-UniRule"/>
</dbReference>
<dbReference type="FunFam" id="3.20.20.70:FF:000014">
    <property type="entry name" value="Probable dual-specificity RNA methyltransferase RlmN"/>
    <property type="match status" value="1"/>
</dbReference>
<dbReference type="SFLD" id="SFLDF00275">
    <property type="entry name" value="adenosine_C2_methyltransferase"/>
    <property type="match status" value="1"/>
</dbReference>
<dbReference type="SMART" id="SM00729">
    <property type="entry name" value="Elp3"/>
    <property type="match status" value="1"/>
</dbReference>
<proteinExistence type="inferred from homology"/>
<dbReference type="SFLD" id="SFLDS00029">
    <property type="entry name" value="Radical_SAM"/>
    <property type="match status" value="1"/>
</dbReference>
<evidence type="ECO:0000256" key="14">
    <source>
        <dbReference type="HAMAP-Rule" id="MF_01849"/>
    </source>
</evidence>
<evidence type="ECO:0000256" key="4">
    <source>
        <dbReference type="ARBA" id="ARBA00022490"/>
    </source>
</evidence>
<dbReference type="HAMAP" id="MF_01849">
    <property type="entry name" value="RNA_methyltr_RlmN"/>
    <property type="match status" value="1"/>
</dbReference>
<keyword evidence="3 14" id="KW-0004">4Fe-4S</keyword>
<dbReference type="PROSITE" id="PS51918">
    <property type="entry name" value="RADICAL_SAM"/>
    <property type="match status" value="1"/>
</dbReference>
<evidence type="ECO:0000256" key="11">
    <source>
        <dbReference type="ARBA" id="ARBA00023004"/>
    </source>
</evidence>
<dbReference type="GO" id="GO:0005737">
    <property type="term" value="C:cytoplasm"/>
    <property type="evidence" value="ECO:0007669"/>
    <property type="project" value="UniProtKB-SubCell"/>
</dbReference>
<dbReference type="InterPro" id="IPR040072">
    <property type="entry name" value="Methyltransferase_A"/>
</dbReference>
<evidence type="ECO:0000256" key="5">
    <source>
        <dbReference type="ARBA" id="ARBA00022552"/>
    </source>
</evidence>
<feature type="active site" description="S-methylcysteine intermediate" evidence="14">
    <location>
        <position position="338"/>
    </location>
</feature>
<dbReference type="EC" id="2.1.1.192" evidence="14"/>
<dbReference type="GO" id="GO:0046872">
    <property type="term" value="F:metal ion binding"/>
    <property type="evidence" value="ECO:0007669"/>
    <property type="project" value="UniProtKB-KW"/>
</dbReference>
<dbReference type="CDD" id="cd01335">
    <property type="entry name" value="Radical_SAM"/>
    <property type="match status" value="1"/>
</dbReference>
<evidence type="ECO:0000256" key="6">
    <source>
        <dbReference type="ARBA" id="ARBA00022603"/>
    </source>
</evidence>
<evidence type="ECO:0000256" key="10">
    <source>
        <dbReference type="ARBA" id="ARBA00022723"/>
    </source>
</evidence>
<evidence type="ECO:0000256" key="7">
    <source>
        <dbReference type="ARBA" id="ARBA00022679"/>
    </source>
</evidence>
<dbReference type="SUPFAM" id="SSF102114">
    <property type="entry name" value="Radical SAM enzymes"/>
    <property type="match status" value="1"/>
</dbReference>
<dbReference type="PANTHER" id="PTHR30544:SF5">
    <property type="entry name" value="RADICAL SAM CORE DOMAIN-CONTAINING PROTEIN"/>
    <property type="match status" value="1"/>
</dbReference>
<keyword evidence="10 14" id="KW-0479">Metal-binding</keyword>
<dbReference type="InterPro" id="IPR027492">
    <property type="entry name" value="RNA_MTrfase_RlmN"/>
</dbReference>
<keyword evidence="13 14" id="KW-1015">Disulfide bond</keyword>
<keyword evidence="11 14" id="KW-0408">Iron</keyword>
<dbReference type="Gene3D" id="1.10.150.530">
    <property type="match status" value="1"/>
</dbReference>
<dbReference type="InterPro" id="IPR048641">
    <property type="entry name" value="RlmN_N"/>
</dbReference>
<dbReference type="Pfam" id="PF21016">
    <property type="entry name" value="RlmN_N"/>
    <property type="match status" value="1"/>
</dbReference>
<sequence length="351" mass="39785">MLKGLTLRELKDFFSAVGEKRFRGEQVFEWLYGHMVQSFDEMANIPKYLRKKMSTYCELNTLKLLTTEESPSTGTKKYIFETNDGYKIESVVIPDSKRTTLCISTQVGCPLDCQFCATGLMGYKRNLSAGEIFDQFLLASKDYTKSPITNIVYMGMGEPLLNFQNTLKSLQIFAEEKTRGISLKKITVSTAGIAPKIVELADSGIKVKLALSLHSLFEETRSKIMPITRKYSITENLEAVRYYAKQTGTRITFEYVLLKDINDREDDFHALVRLCKSLPCKLNVIPFNSIAHMFPTGIASELRPSSKIRLDEFVRKLREKDITVTVRYTQGDDIAAACGQLAYKIEQNSNA</sequence>
<dbReference type="NCBIfam" id="TIGR00048">
    <property type="entry name" value="rRNA_mod_RlmN"/>
    <property type="match status" value="1"/>
</dbReference>
<evidence type="ECO:0000256" key="2">
    <source>
        <dbReference type="ARBA" id="ARBA00007544"/>
    </source>
</evidence>
<comment type="subcellular location">
    <subcellularLocation>
        <location evidence="1 14">Cytoplasm</location>
    </subcellularLocation>
</comment>
<feature type="binding site" evidence="14">
    <location>
        <begin position="157"/>
        <end position="158"/>
    </location>
    <ligand>
        <name>S-adenosyl-L-methionine</name>
        <dbReference type="ChEBI" id="CHEBI:59789"/>
    </ligand>
</feature>
<protein>
    <recommendedName>
        <fullName evidence="14">Probable dual-specificity RNA methyltransferase RlmN</fullName>
        <ecNumber evidence="14">2.1.1.192</ecNumber>
    </recommendedName>
    <alternativeName>
        <fullName evidence="14">23S rRNA (adenine(2503)-C(2))-methyltransferase</fullName>
    </alternativeName>
    <alternativeName>
        <fullName evidence="14">23S rRNA m2A2503 methyltransferase</fullName>
    </alternativeName>
    <alternativeName>
        <fullName evidence="14">Ribosomal RNA large subunit methyltransferase N</fullName>
    </alternativeName>
    <alternativeName>
        <fullName evidence="14">tRNA (adenine(37)-C(2))-methyltransferase</fullName>
    </alternativeName>
    <alternativeName>
        <fullName evidence="14">tRNA m2A37 methyltransferase</fullName>
    </alternativeName>
</protein>
<feature type="binding site" evidence="14">
    <location>
        <position position="189"/>
    </location>
    <ligand>
        <name>S-adenosyl-L-methionine</name>
        <dbReference type="ChEBI" id="CHEBI:59789"/>
    </ligand>
</feature>
<dbReference type="GO" id="GO:0000049">
    <property type="term" value="F:tRNA binding"/>
    <property type="evidence" value="ECO:0007669"/>
    <property type="project" value="UniProtKB-UniRule"/>
</dbReference>
<keyword evidence="8 14" id="KW-0949">S-adenosyl-L-methionine</keyword>
<dbReference type="GO" id="GO:0002935">
    <property type="term" value="F:tRNA (adenine(37)-C2)-methyltransferase activity"/>
    <property type="evidence" value="ECO:0007669"/>
    <property type="project" value="UniProtKB-UniRule"/>
</dbReference>
<evidence type="ECO:0000313" key="16">
    <source>
        <dbReference type="EMBL" id="HFI90658.1"/>
    </source>
</evidence>
<dbReference type="PANTHER" id="PTHR30544">
    <property type="entry name" value="23S RRNA METHYLTRANSFERASE"/>
    <property type="match status" value="1"/>
</dbReference>
<comment type="caution">
    <text evidence="16">The sequence shown here is derived from an EMBL/GenBank/DDBJ whole genome shotgun (WGS) entry which is preliminary data.</text>
</comment>
<dbReference type="GO" id="GO:0070040">
    <property type="term" value="F:rRNA (adenine(2503)-C2-)-methyltransferase activity"/>
    <property type="evidence" value="ECO:0007669"/>
    <property type="project" value="UniProtKB-UniRule"/>
</dbReference>
<comment type="function">
    <text evidence="14">Specifically methylates position 2 of adenine 2503 in 23S rRNA and position 2 of adenine 37 in tRNAs.</text>
</comment>
<feature type="binding site" evidence="14">
    <location>
        <position position="116"/>
    </location>
    <ligand>
        <name>[4Fe-4S] cluster</name>
        <dbReference type="ChEBI" id="CHEBI:49883"/>
        <note>4Fe-4S-S-AdoMet</note>
    </ligand>
</feature>
<feature type="binding site" evidence="14">
    <location>
        <position position="109"/>
    </location>
    <ligand>
        <name>[4Fe-4S] cluster</name>
        <dbReference type="ChEBI" id="CHEBI:49883"/>
        <note>4Fe-4S-S-AdoMet</note>
    </ligand>
</feature>
<evidence type="ECO:0000256" key="1">
    <source>
        <dbReference type="ARBA" id="ARBA00004496"/>
    </source>
</evidence>
<evidence type="ECO:0000256" key="8">
    <source>
        <dbReference type="ARBA" id="ARBA00022691"/>
    </source>
</evidence>
<dbReference type="Gene3D" id="3.20.20.70">
    <property type="entry name" value="Aldolase class I"/>
    <property type="match status" value="1"/>
</dbReference>
<keyword evidence="4 14" id="KW-0963">Cytoplasm</keyword>
<evidence type="ECO:0000259" key="15">
    <source>
        <dbReference type="PROSITE" id="PS51918"/>
    </source>
</evidence>
<feature type="binding site" evidence="14">
    <location>
        <begin position="212"/>
        <end position="214"/>
    </location>
    <ligand>
        <name>S-adenosyl-L-methionine</name>
        <dbReference type="ChEBI" id="CHEBI:59789"/>
    </ligand>
</feature>
<evidence type="ECO:0000256" key="13">
    <source>
        <dbReference type="ARBA" id="ARBA00023157"/>
    </source>
</evidence>
<dbReference type="InterPro" id="IPR007197">
    <property type="entry name" value="rSAM"/>
</dbReference>
<accession>A0A7V2ZII7</accession>
<evidence type="ECO:0000256" key="9">
    <source>
        <dbReference type="ARBA" id="ARBA00022694"/>
    </source>
</evidence>
<reference evidence="16" key="1">
    <citation type="journal article" date="2020" name="mSystems">
        <title>Genome- and Community-Level Interaction Insights into Carbon Utilization and Element Cycling Functions of Hydrothermarchaeota in Hydrothermal Sediment.</title>
        <authorList>
            <person name="Zhou Z."/>
            <person name="Liu Y."/>
            <person name="Xu W."/>
            <person name="Pan J."/>
            <person name="Luo Z.H."/>
            <person name="Li M."/>
        </authorList>
    </citation>
    <scope>NUCLEOTIDE SEQUENCE [LARGE SCALE GENOMIC DNA]</scope>
    <source>
        <strain evidence="16">SpSt-479</strain>
    </source>
</reference>
<comment type="catalytic activity">
    <reaction evidence="14">
        <text>adenosine(37) in tRNA + 2 reduced [2Fe-2S]-[ferredoxin] + 2 S-adenosyl-L-methionine = 2-methyladenosine(37) in tRNA + 5'-deoxyadenosine + L-methionine + 2 oxidized [2Fe-2S]-[ferredoxin] + S-adenosyl-L-homocysteine</text>
        <dbReference type="Rhea" id="RHEA:43332"/>
        <dbReference type="Rhea" id="RHEA-COMP:10000"/>
        <dbReference type="Rhea" id="RHEA-COMP:10001"/>
        <dbReference type="Rhea" id="RHEA-COMP:10162"/>
        <dbReference type="Rhea" id="RHEA-COMP:10485"/>
        <dbReference type="ChEBI" id="CHEBI:17319"/>
        <dbReference type="ChEBI" id="CHEBI:33737"/>
        <dbReference type="ChEBI" id="CHEBI:33738"/>
        <dbReference type="ChEBI" id="CHEBI:57844"/>
        <dbReference type="ChEBI" id="CHEBI:57856"/>
        <dbReference type="ChEBI" id="CHEBI:59789"/>
        <dbReference type="ChEBI" id="CHEBI:74411"/>
        <dbReference type="ChEBI" id="CHEBI:74497"/>
        <dbReference type="EC" id="2.1.1.192"/>
    </reaction>
</comment>
<organism evidence="16">
    <name type="scientific">Ignavibacterium album</name>
    <dbReference type="NCBI Taxonomy" id="591197"/>
    <lineage>
        <taxon>Bacteria</taxon>
        <taxon>Pseudomonadati</taxon>
        <taxon>Ignavibacteriota</taxon>
        <taxon>Ignavibacteria</taxon>
        <taxon>Ignavibacteriales</taxon>
        <taxon>Ignavibacteriaceae</taxon>
        <taxon>Ignavibacterium</taxon>
    </lineage>
</organism>
<dbReference type="InterPro" id="IPR004383">
    <property type="entry name" value="rRNA_lsu_MTrfase_RlmN/Cfr"/>
</dbReference>
<name>A0A7V2ZII7_9BACT</name>
<dbReference type="GO" id="GO:0030488">
    <property type="term" value="P:tRNA methylation"/>
    <property type="evidence" value="ECO:0007669"/>
    <property type="project" value="UniProtKB-UniRule"/>
</dbReference>
<dbReference type="Pfam" id="PF04055">
    <property type="entry name" value="Radical_SAM"/>
    <property type="match status" value="1"/>
</dbReference>
<keyword evidence="9 14" id="KW-0819">tRNA processing</keyword>
<dbReference type="GO" id="GO:0070475">
    <property type="term" value="P:rRNA base methylation"/>
    <property type="evidence" value="ECO:0007669"/>
    <property type="project" value="UniProtKB-UniRule"/>
</dbReference>
<dbReference type="PIRSF" id="PIRSF006004">
    <property type="entry name" value="CHP00048"/>
    <property type="match status" value="1"/>
</dbReference>
<comment type="cofactor">
    <cofactor evidence="14">
        <name>[4Fe-4S] cluster</name>
        <dbReference type="ChEBI" id="CHEBI:49883"/>
    </cofactor>
    <text evidence="14">Binds 1 [4Fe-4S] cluster. The cluster is coordinated with 3 cysteines and an exchangeable S-adenosyl-L-methionine.</text>
</comment>